<sequence length="134" mass="13500">MKKENSMKSIILAAAITCIAGSAFADGAVTGMVGGAATGAIVGGPIGAGVGAVVGGVTGSVIDPPPAQVITYVEQAPAPAERVIVQEPVKVGVALPPDVVISEVPDNPKYGYVVMGQQRVIVEPQTRRVVQIIE</sequence>
<keyword evidence="2" id="KW-0614">Plasmid</keyword>
<dbReference type="InterPro" id="IPR009642">
    <property type="entry name" value="DUF1236"/>
</dbReference>
<dbReference type="AlphaFoldDB" id="B3Q3C3"/>
<feature type="chain" id="PRO_5002797199" evidence="1">
    <location>
        <begin position="26"/>
        <end position="134"/>
    </location>
</feature>
<name>B3Q3C3_RHIE6</name>
<organism evidence="2 3">
    <name type="scientific">Rhizobium etli (strain CIAT 652)</name>
    <dbReference type="NCBI Taxonomy" id="491916"/>
    <lineage>
        <taxon>Bacteria</taxon>
        <taxon>Pseudomonadati</taxon>
        <taxon>Pseudomonadota</taxon>
        <taxon>Alphaproteobacteria</taxon>
        <taxon>Hyphomicrobiales</taxon>
        <taxon>Rhizobiaceae</taxon>
        <taxon>Rhizobium/Agrobacterium group</taxon>
        <taxon>Rhizobium</taxon>
    </lineage>
</organism>
<dbReference type="Pfam" id="PF06823">
    <property type="entry name" value="DUF1236"/>
    <property type="match status" value="1"/>
</dbReference>
<reference evidence="2 3" key="1">
    <citation type="submission" date="2008-04" db="EMBL/GenBank/DDBJ databases">
        <title>Genome diversity and DNA divergence of Rhizobium etli.</title>
        <authorList>
            <person name="Gonzalez V."/>
            <person name="Acosta J.L."/>
            <person name="Santamaria R.I."/>
            <person name="Bustos P."/>
            <person name="Hernandez-Gonzalez I.L."/>
            <person name="Fernandez J.L."/>
            <person name="Diaz R."/>
            <person name="Flores M."/>
            <person name="Mora J."/>
            <person name="Palacios R."/>
            <person name="Davila G."/>
        </authorList>
    </citation>
    <scope>NUCLEOTIDE SEQUENCE [LARGE SCALE GENOMIC DNA]</scope>
    <source>
        <strain evidence="3">CIAT 652</strain>
        <plasmid evidence="3">Plasmid pC</plasmid>
    </source>
</reference>
<dbReference type="Proteomes" id="UP000008817">
    <property type="component" value="Plasmid pC"/>
</dbReference>
<evidence type="ECO:0000256" key="1">
    <source>
        <dbReference type="SAM" id="SignalP"/>
    </source>
</evidence>
<evidence type="ECO:0000313" key="3">
    <source>
        <dbReference type="Proteomes" id="UP000008817"/>
    </source>
</evidence>
<keyword evidence="1" id="KW-0732">Signal</keyword>
<dbReference type="eggNOG" id="COG4991">
    <property type="taxonomic scope" value="Bacteria"/>
</dbReference>
<evidence type="ECO:0000313" key="2">
    <source>
        <dbReference type="EMBL" id="ACE94680.1"/>
    </source>
</evidence>
<gene>
    <name evidence="2" type="ordered locus">RHECIAT_PC0000602</name>
</gene>
<geneLocation type="plasmid" evidence="2 3">
    <name>pC</name>
</geneLocation>
<dbReference type="KEGG" id="rec:RHECIAT_PC0000602"/>
<dbReference type="HOGENOM" id="CLU_149985_0_0_5"/>
<dbReference type="EMBL" id="CP001077">
    <property type="protein sequence ID" value="ACE94680.1"/>
    <property type="molecule type" value="Genomic_DNA"/>
</dbReference>
<proteinExistence type="predicted"/>
<protein>
    <submittedName>
        <fullName evidence="2">Hypothetical conserved protein</fullName>
    </submittedName>
</protein>
<accession>B3Q3C3</accession>
<feature type="signal peptide" evidence="1">
    <location>
        <begin position="1"/>
        <end position="25"/>
    </location>
</feature>